<dbReference type="InterPro" id="IPR046529">
    <property type="entry name" value="DUF6594"/>
</dbReference>
<evidence type="ECO:0000313" key="4">
    <source>
        <dbReference type="Proteomes" id="UP000606974"/>
    </source>
</evidence>
<dbReference type="AlphaFoldDB" id="A0A8H7ALT9"/>
<sequence length="284" mass="32230">MTGYERLSRLIGTYPELAIYRKFSTLCTRLLLYKQAELQHLENELNIISQIDARDPRKSVYTVSWEALNEASPTDGDDLQRQKVLEIDEKMDKYYSALLKAYQVHSLAKPVECDISFLREWLKRPEGADYSIKGVEAEPWKLCCAADLVSLSRPDTKDEFAQSLSDKILPWYHHFFGRRQKKSAKSDNSDLDGIWEYRSEVFVALGNIICMMLSSIIPTASIFALHFVKGMIARLAVIAAMSFVFAFVMMVIVRGRRVEVFAATTAFAAVQVVFVDKANAVTSS</sequence>
<dbReference type="OrthoDB" id="3533814at2759"/>
<keyword evidence="1" id="KW-1133">Transmembrane helix</keyword>
<dbReference type="PANTHER" id="PTHR34502:SF5">
    <property type="entry name" value="DUF6594 DOMAIN-CONTAINING PROTEIN"/>
    <property type="match status" value="1"/>
</dbReference>
<feature type="domain" description="DUF6594" evidence="2">
    <location>
        <begin position="4"/>
        <end position="272"/>
    </location>
</feature>
<proteinExistence type="predicted"/>
<keyword evidence="1" id="KW-0812">Transmembrane</keyword>
<name>A0A8H7ALT9_9EURO</name>
<comment type="caution">
    <text evidence="3">The sequence shown here is derived from an EMBL/GenBank/DDBJ whole genome shotgun (WGS) entry which is preliminary data.</text>
</comment>
<dbReference type="EMBL" id="JAACFV010000068">
    <property type="protein sequence ID" value="KAF7507455.1"/>
    <property type="molecule type" value="Genomic_DNA"/>
</dbReference>
<dbReference type="PANTHER" id="PTHR34502">
    <property type="entry name" value="DUF6594 DOMAIN-CONTAINING PROTEIN-RELATED"/>
    <property type="match status" value="1"/>
</dbReference>
<gene>
    <name evidence="3" type="ORF">GJ744_010386</name>
</gene>
<dbReference type="Proteomes" id="UP000606974">
    <property type="component" value="Unassembled WGS sequence"/>
</dbReference>
<feature type="transmembrane region" description="Helical" evidence="1">
    <location>
        <begin position="231"/>
        <end position="253"/>
    </location>
</feature>
<feature type="transmembrane region" description="Helical" evidence="1">
    <location>
        <begin position="201"/>
        <end position="225"/>
    </location>
</feature>
<protein>
    <recommendedName>
        <fullName evidence="2">DUF6594 domain-containing protein</fullName>
    </recommendedName>
</protein>
<keyword evidence="1" id="KW-0472">Membrane</keyword>
<reference evidence="3" key="1">
    <citation type="submission" date="2020-02" db="EMBL/GenBank/DDBJ databases">
        <authorList>
            <person name="Palmer J.M."/>
        </authorList>
    </citation>
    <scope>NUCLEOTIDE SEQUENCE</scope>
    <source>
        <strain evidence="3">EPUS1.4</strain>
        <tissue evidence="3">Thallus</tissue>
    </source>
</reference>
<organism evidence="3 4">
    <name type="scientific">Endocarpon pusillum</name>
    <dbReference type="NCBI Taxonomy" id="364733"/>
    <lineage>
        <taxon>Eukaryota</taxon>
        <taxon>Fungi</taxon>
        <taxon>Dikarya</taxon>
        <taxon>Ascomycota</taxon>
        <taxon>Pezizomycotina</taxon>
        <taxon>Eurotiomycetes</taxon>
        <taxon>Chaetothyriomycetidae</taxon>
        <taxon>Verrucariales</taxon>
        <taxon>Verrucariaceae</taxon>
        <taxon>Endocarpon</taxon>
    </lineage>
</organism>
<dbReference type="Pfam" id="PF20237">
    <property type="entry name" value="DUF6594"/>
    <property type="match status" value="1"/>
</dbReference>
<keyword evidence="4" id="KW-1185">Reference proteome</keyword>
<evidence type="ECO:0000256" key="1">
    <source>
        <dbReference type="SAM" id="Phobius"/>
    </source>
</evidence>
<evidence type="ECO:0000259" key="2">
    <source>
        <dbReference type="Pfam" id="PF20237"/>
    </source>
</evidence>
<evidence type="ECO:0000313" key="3">
    <source>
        <dbReference type="EMBL" id="KAF7507455.1"/>
    </source>
</evidence>
<accession>A0A8H7ALT9</accession>